<dbReference type="GO" id="GO:0008270">
    <property type="term" value="F:zinc ion binding"/>
    <property type="evidence" value="ECO:0007669"/>
    <property type="project" value="UniProtKB-KW"/>
</dbReference>
<keyword evidence="7 12" id="KW-0863">Zinc-finger</keyword>
<dbReference type="GO" id="GO:0061630">
    <property type="term" value="F:ubiquitin protein ligase activity"/>
    <property type="evidence" value="ECO:0007669"/>
    <property type="project" value="UniProtKB-EC"/>
</dbReference>
<keyword evidence="5" id="KW-0519">Myristate</keyword>
<evidence type="ECO:0000256" key="4">
    <source>
        <dbReference type="ARBA" id="ARBA00022679"/>
    </source>
</evidence>
<dbReference type="SUPFAM" id="SSF57850">
    <property type="entry name" value="RING/U-box"/>
    <property type="match status" value="1"/>
</dbReference>
<dbReference type="InterPro" id="IPR058981">
    <property type="entry name" value="MGRN1/RNF157-like_N"/>
</dbReference>
<feature type="region of interest" description="Disordered" evidence="13">
    <location>
        <begin position="1"/>
        <end position="65"/>
    </location>
</feature>
<feature type="domain" description="RING-type" evidence="14">
    <location>
        <begin position="345"/>
        <end position="384"/>
    </location>
</feature>
<evidence type="ECO:0000256" key="12">
    <source>
        <dbReference type="PROSITE-ProRule" id="PRU00175"/>
    </source>
</evidence>
<dbReference type="Gene3D" id="3.30.40.10">
    <property type="entry name" value="Zinc/RING finger domain, C3HC4 (zinc finger)"/>
    <property type="match status" value="1"/>
</dbReference>
<dbReference type="InterPro" id="IPR013083">
    <property type="entry name" value="Znf_RING/FYVE/PHD"/>
</dbReference>
<dbReference type="Pfam" id="PF13920">
    <property type="entry name" value="zf-C3HC4_3"/>
    <property type="match status" value="1"/>
</dbReference>
<gene>
    <name evidence="15" type="ORF">Taro_006178</name>
</gene>
<evidence type="ECO:0000313" key="16">
    <source>
        <dbReference type="Proteomes" id="UP000652761"/>
    </source>
</evidence>
<evidence type="ECO:0000256" key="10">
    <source>
        <dbReference type="ARBA" id="ARBA00023288"/>
    </source>
</evidence>
<keyword evidence="16" id="KW-1185">Reference proteome</keyword>
<comment type="pathway">
    <text evidence="2">Protein modification; protein ubiquitination.</text>
</comment>
<dbReference type="Proteomes" id="UP000652761">
    <property type="component" value="Unassembled WGS sequence"/>
</dbReference>
<evidence type="ECO:0000256" key="5">
    <source>
        <dbReference type="ARBA" id="ARBA00022707"/>
    </source>
</evidence>
<keyword evidence="10" id="KW-0449">Lipoprotein</keyword>
<dbReference type="SMART" id="SM00184">
    <property type="entry name" value="RING"/>
    <property type="match status" value="1"/>
</dbReference>
<accession>A0A843TWT3</accession>
<dbReference type="PROSITE" id="PS50089">
    <property type="entry name" value="ZF_RING_2"/>
    <property type="match status" value="1"/>
</dbReference>
<keyword evidence="8" id="KW-0833">Ubl conjugation pathway</keyword>
<dbReference type="PANTHER" id="PTHR22996:SF4">
    <property type="entry name" value="E3 UBIQUITIN-PROTEIN LIGASE LUL4-RELATED"/>
    <property type="match status" value="1"/>
</dbReference>
<dbReference type="AlphaFoldDB" id="A0A843TWT3"/>
<dbReference type="GO" id="GO:0016567">
    <property type="term" value="P:protein ubiquitination"/>
    <property type="evidence" value="ECO:0007669"/>
    <property type="project" value="TreeGrafter"/>
</dbReference>
<dbReference type="InterPro" id="IPR045195">
    <property type="entry name" value="LOG2-like_mRING_C3HC5"/>
</dbReference>
<keyword evidence="4" id="KW-0808">Transferase</keyword>
<feature type="compositionally biased region" description="Pro residues" evidence="13">
    <location>
        <begin position="14"/>
        <end position="23"/>
    </location>
</feature>
<evidence type="ECO:0000256" key="9">
    <source>
        <dbReference type="ARBA" id="ARBA00022833"/>
    </source>
</evidence>
<evidence type="ECO:0000256" key="6">
    <source>
        <dbReference type="ARBA" id="ARBA00022723"/>
    </source>
</evidence>
<dbReference type="FunFam" id="3.30.40.10:FF:000115">
    <property type="entry name" value="probable E3 ubiquitin-protein ligase LOG2"/>
    <property type="match status" value="1"/>
</dbReference>
<organism evidence="15 16">
    <name type="scientific">Colocasia esculenta</name>
    <name type="common">Wild taro</name>
    <name type="synonym">Arum esculentum</name>
    <dbReference type="NCBI Taxonomy" id="4460"/>
    <lineage>
        <taxon>Eukaryota</taxon>
        <taxon>Viridiplantae</taxon>
        <taxon>Streptophyta</taxon>
        <taxon>Embryophyta</taxon>
        <taxon>Tracheophyta</taxon>
        <taxon>Spermatophyta</taxon>
        <taxon>Magnoliopsida</taxon>
        <taxon>Liliopsida</taxon>
        <taxon>Araceae</taxon>
        <taxon>Aroideae</taxon>
        <taxon>Colocasieae</taxon>
        <taxon>Colocasia</taxon>
    </lineage>
</organism>
<reference evidence="15" key="1">
    <citation type="submission" date="2017-07" db="EMBL/GenBank/DDBJ databases">
        <title>Taro Niue Genome Assembly and Annotation.</title>
        <authorList>
            <person name="Atibalentja N."/>
            <person name="Keating K."/>
            <person name="Fields C.J."/>
        </authorList>
    </citation>
    <scope>NUCLEOTIDE SEQUENCE</scope>
    <source>
        <strain evidence="15">Niue_2</strain>
        <tissue evidence="15">Leaf</tissue>
    </source>
</reference>
<evidence type="ECO:0000259" key="14">
    <source>
        <dbReference type="PROSITE" id="PS50089"/>
    </source>
</evidence>
<dbReference type="InterPro" id="IPR045194">
    <property type="entry name" value="MGRN1/RNF157-like"/>
</dbReference>
<evidence type="ECO:0000256" key="13">
    <source>
        <dbReference type="SAM" id="MobiDB-lite"/>
    </source>
</evidence>
<keyword evidence="9" id="KW-0862">Zinc</keyword>
<evidence type="ECO:0000256" key="7">
    <source>
        <dbReference type="ARBA" id="ARBA00022771"/>
    </source>
</evidence>
<feature type="compositionally biased region" description="Pro residues" evidence="13">
    <location>
        <begin position="35"/>
        <end position="58"/>
    </location>
</feature>
<dbReference type="EMBL" id="NMUH01000180">
    <property type="protein sequence ID" value="MQL73814.1"/>
    <property type="molecule type" value="Genomic_DNA"/>
</dbReference>
<evidence type="ECO:0000256" key="11">
    <source>
        <dbReference type="ARBA" id="ARBA00025721"/>
    </source>
</evidence>
<evidence type="ECO:0000313" key="15">
    <source>
        <dbReference type="EMBL" id="MQL73814.1"/>
    </source>
</evidence>
<dbReference type="Pfam" id="PF26192">
    <property type="entry name" value="RNF157-like_N"/>
    <property type="match status" value="1"/>
</dbReference>
<dbReference type="EC" id="2.3.2.27" evidence="3"/>
<evidence type="ECO:0000256" key="3">
    <source>
        <dbReference type="ARBA" id="ARBA00012483"/>
    </source>
</evidence>
<name>A0A843TWT3_COLES</name>
<comment type="caution">
    <text evidence="15">The sequence shown here is derived from an EMBL/GenBank/DDBJ whole genome shotgun (WGS) entry which is preliminary data.</text>
</comment>
<protein>
    <recommendedName>
        <fullName evidence="3">RING-type E3 ubiquitin transferase</fullName>
        <ecNumber evidence="3">2.3.2.27</ecNumber>
    </recommendedName>
</protein>
<evidence type="ECO:0000256" key="2">
    <source>
        <dbReference type="ARBA" id="ARBA00004906"/>
    </source>
</evidence>
<dbReference type="CDD" id="cd16789">
    <property type="entry name" value="mRING-HC-C3HC5_MGRN1-like"/>
    <property type="match status" value="1"/>
</dbReference>
<evidence type="ECO:0000256" key="1">
    <source>
        <dbReference type="ARBA" id="ARBA00000900"/>
    </source>
</evidence>
<evidence type="ECO:0000256" key="8">
    <source>
        <dbReference type="ARBA" id="ARBA00022786"/>
    </source>
</evidence>
<dbReference type="InterPro" id="IPR001841">
    <property type="entry name" value="Znf_RING"/>
</dbReference>
<keyword evidence="6" id="KW-0479">Metal-binding</keyword>
<dbReference type="PANTHER" id="PTHR22996">
    <property type="entry name" value="MAHOGUNIN"/>
    <property type="match status" value="1"/>
</dbReference>
<feature type="compositionally biased region" description="Low complexity" evidence="13">
    <location>
        <begin position="24"/>
        <end position="34"/>
    </location>
</feature>
<sequence length="401" mass="43657">MGLGWSRRRDEWHQPPPYRPLLLPPSSASSSASDPVPPPSSNPPIPSFSPTPPQPPGYVLPAGPSYSQNLRAPYPAAVPYPAPAPPPGHGYCSYPQYPPGGYANPPRMLPGRSNYQYYGPGQGPPWWPPVPLQHPPSALSASVSVMSQPPPYVERQQAVTVKNNVNLRKDTIRLEQDEQNPDQYLVCFTFDSLVDGSITIFYFAKEGDNCSFVPLYPEIHMPVSVPFQKGLGQKFCQPSGSGIDLGFFALDDLSKPSGEDVFPLIVSAEAFPEPKQTGDGPSKPQASGAQITQAVIEKRSDGQFQVKVIKQILWVDGERYELKEIFGLADSANAEGSSNDSGEECVICMTEPKNTAVLPCRHMCMCSECAKALRLQSNKCPICRQPVEELMEINVNGTTAS</sequence>
<comment type="similarity">
    <text evidence="11">Belongs to the RING-type zinc finger family. LOG2 subfamily.</text>
</comment>
<proteinExistence type="inferred from homology"/>
<dbReference type="OrthoDB" id="1711136at2759"/>
<comment type="catalytic activity">
    <reaction evidence="1">
        <text>S-ubiquitinyl-[E2 ubiquitin-conjugating enzyme]-L-cysteine + [acceptor protein]-L-lysine = [E2 ubiquitin-conjugating enzyme]-L-cysteine + N(6)-ubiquitinyl-[acceptor protein]-L-lysine.</text>
        <dbReference type="EC" id="2.3.2.27"/>
    </reaction>
</comment>